<evidence type="ECO:0000256" key="4">
    <source>
        <dbReference type="RuleBase" id="RU361185"/>
    </source>
</evidence>
<dbReference type="PANTHER" id="PTHR22762">
    <property type="entry name" value="ALPHA-GLUCOSIDASE"/>
    <property type="match status" value="1"/>
</dbReference>
<feature type="domain" description="Glycosyl hydrolase family 31 C-terminal" evidence="7">
    <location>
        <begin position="515"/>
        <end position="605"/>
    </location>
</feature>
<feature type="compositionally biased region" description="Polar residues" evidence="5">
    <location>
        <begin position="1"/>
        <end position="15"/>
    </location>
</feature>
<dbReference type="EC" id="3.2.1.20" evidence="3"/>
<organism evidence="8 9">
    <name type="scientific">Myriangium duriaei CBS 260.36</name>
    <dbReference type="NCBI Taxonomy" id="1168546"/>
    <lineage>
        <taxon>Eukaryota</taxon>
        <taxon>Fungi</taxon>
        <taxon>Dikarya</taxon>
        <taxon>Ascomycota</taxon>
        <taxon>Pezizomycotina</taxon>
        <taxon>Dothideomycetes</taxon>
        <taxon>Dothideomycetidae</taxon>
        <taxon>Myriangiales</taxon>
        <taxon>Myriangiaceae</taxon>
        <taxon>Myriangium</taxon>
    </lineage>
</organism>
<evidence type="ECO:0000259" key="7">
    <source>
        <dbReference type="Pfam" id="PF21365"/>
    </source>
</evidence>
<dbReference type="GO" id="GO:0006491">
    <property type="term" value="P:N-glycan processing"/>
    <property type="evidence" value="ECO:0007669"/>
    <property type="project" value="TreeGrafter"/>
</dbReference>
<dbReference type="Pfam" id="PF01055">
    <property type="entry name" value="Glyco_hydro_31_2nd"/>
    <property type="match status" value="1"/>
</dbReference>
<keyword evidence="4" id="KW-0326">Glycosidase</keyword>
<accession>A0A9P4IYF3</accession>
<dbReference type="PANTHER" id="PTHR22762:SF89">
    <property type="entry name" value="ALPHA-XYLOSIDASE"/>
    <property type="match status" value="1"/>
</dbReference>
<dbReference type="EMBL" id="ML996086">
    <property type="protein sequence ID" value="KAF2152182.1"/>
    <property type="molecule type" value="Genomic_DNA"/>
</dbReference>
<dbReference type="Gene3D" id="2.60.40.1180">
    <property type="entry name" value="Golgi alpha-mannosidase II"/>
    <property type="match status" value="1"/>
</dbReference>
<evidence type="ECO:0000256" key="5">
    <source>
        <dbReference type="SAM" id="MobiDB-lite"/>
    </source>
</evidence>
<dbReference type="SUPFAM" id="SSF51011">
    <property type="entry name" value="Glycosyl hydrolase domain"/>
    <property type="match status" value="1"/>
</dbReference>
<name>A0A9P4IYF3_9PEZI</name>
<feature type="domain" description="Glycoside hydrolase family 31 TIM barrel" evidence="6">
    <location>
        <begin position="202"/>
        <end position="506"/>
    </location>
</feature>
<feature type="region of interest" description="Disordered" evidence="5">
    <location>
        <begin position="1"/>
        <end position="21"/>
    </location>
</feature>
<dbReference type="SUPFAM" id="SSF51445">
    <property type="entry name" value="(Trans)glycosidases"/>
    <property type="match status" value="1"/>
</dbReference>
<dbReference type="InterPro" id="IPR017853">
    <property type="entry name" value="GH"/>
</dbReference>
<gene>
    <name evidence="8" type="ORF">K461DRAFT_226238</name>
</gene>
<comment type="caution">
    <text evidence="8">The sequence shown here is derived from an EMBL/GenBank/DDBJ whole genome shotgun (WGS) entry which is preliminary data.</text>
</comment>
<evidence type="ECO:0000313" key="8">
    <source>
        <dbReference type="EMBL" id="KAF2152182.1"/>
    </source>
</evidence>
<evidence type="ECO:0000256" key="3">
    <source>
        <dbReference type="ARBA" id="ARBA00012741"/>
    </source>
</evidence>
<dbReference type="InterPro" id="IPR013780">
    <property type="entry name" value="Glyco_hydro_b"/>
</dbReference>
<evidence type="ECO:0000313" key="9">
    <source>
        <dbReference type="Proteomes" id="UP000799439"/>
    </source>
</evidence>
<comment type="similarity">
    <text evidence="2 4">Belongs to the glycosyl hydrolase 31 family.</text>
</comment>
<dbReference type="OrthoDB" id="1334205at2759"/>
<reference evidence="8" key="1">
    <citation type="journal article" date="2020" name="Stud. Mycol.">
        <title>101 Dothideomycetes genomes: a test case for predicting lifestyles and emergence of pathogens.</title>
        <authorList>
            <person name="Haridas S."/>
            <person name="Albert R."/>
            <person name="Binder M."/>
            <person name="Bloem J."/>
            <person name="Labutti K."/>
            <person name="Salamov A."/>
            <person name="Andreopoulos B."/>
            <person name="Baker S."/>
            <person name="Barry K."/>
            <person name="Bills G."/>
            <person name="Bluhm B."/>
            <person name="Cannon C."/>
            <person name="Castanera R."/>
            <person name="Culley D."/>
            <person name="Daum C."/>
            <person name="Ezra D."/>
            <person name="Gonzalez J."/>
            <person name="Henrissat B."/>
            <person name="Kuo A."/>
            <person name="Liang C."/>
            <person name="Lipzen A."/>
            <person name="Lutzoni F."/>
            <person name="Magnuson J."/>
            <person name="Mondo S."/>
            <person name="Nolan M."/>
            <person name="Ohm R."/>
            <person name="Pangilinan J."/>
            <person name="Park H.-J."/>
            <person name="Ramirez L."/>
            <person name="Alfaro M."/>
            <person name="Sun H."/>
            <person name="Tritt A."/>
            <person name="Yoshinaga Y."/>
            <person name="Zwiers L.-H."/>
            <person name="Turgeon B."/>
            <person name="Goodwin S."/>
            <person name="Spatafora J."/>
            <person name="Crous P."/>
            <person name="Grigoriev I."/>
        </authorList>
    </citation>
    <scope>NUCLEOTIDE SEQUENCE</scope>
    <source>
        <strain evidence="8">CBS 260.36</strain>
    </source>
</reference>
<dbReference type="AlphaFoldDB" id="A0A9P4IYF3"/>
<evidence type="ECO:0000256" key="2">
    <source>
        <dbReference type="ARBA" id="ARBA00007806"/>
    </source>
</evidence>
<dbReference type="GO" id="GO:0005975">
    <property type="term" value="P:carbohydrate metabolic process"/>
    <property type="evidence" value="ECO:0007669"/>
    <property type="project" value="InterPro"/>
</dbReference>
<dbReference type="Gene3D" id="3.20.20.80">
    <property type="entry name" value="Glycosidases"/>
    <property type="match status" value="1"/>
</dbReference>
<dbReference type="Proteomes" id="UP000799439">
    <property type="component" value="Unassembled WGS sequence"/>
</dbReference>
<evidence type="ECO:0000259" key="6">
    <source>
        <dbReference type="Pfam" id="PF01055"/>
    </source>
</evidence>
<dbReference type="InterPro" id="IPR000322">
    <property type="entry name" value="Glyco_hydro_31_TIM"/>
</dbReference>
<keyword evidence="4 8" id="KW-0378">Hydrolase</keyword>
<keyword evidence="9" id="KW-1185">Reference proteome</keyword>
<dbReference type="CDD" id="cd06595">
    <property type="entry name" value="GH31_u1"/>
    <property type="match status" value="1"/>
</dbReference>
<dbReference type="InterPro" id="IPR048395">
    <property type="entry name" value="Glyco_hydro_31_C"/>
</dbReference>
<comment type="catalytic activity">
    <reaction evidence="1">
        <text>Hydrolysis of terminal, non-reducing (1-&gt;4)-linked alpha-D-glucose residues with release of alpha-D-glucose.</text>
        <dbReference type="EC" id="3.2.1.20"/>
    </reaction>
</comment>
<proteinExistence type="inferred from homology"/>
<evidence type="ECO:0000256" key="1">
    <source>
        <dbReference type="ARBA" id="ARBA00001657"/>
    </source>
</evidence>
<dbReference type="Pfam" id="PF21365">
    <property type="entry name" value="Glyco_hydro_31_3rd"/>
    <property type="match status" value="1"/>
</dbReference>
<sequence>MPSQETISDGTTLSMSPVADPRSTVTGPNYRFTLMDEVVLRYEWSLDGVFEDRASTLAIHRSFPPTQFSVQDTKANLEIVTPNFHVVYDKKRFSQSGLHVTFSSKTTLWGSEWRFGQDAIDKNLGGTARTLDECDGRCEMGAGILSRSGYAALDDSESMLFDGMGFVSPRRPGDRIDGYLFCYGLDYKRAMRSYFAISGRQPRLPRWALGNWWSRFHRYSADSYVALMDKFRAQDIPLSVAVIDMDWHLVHDVRVPHAGWTGYTWNETLFPNPTDFGRALHDRNLRITLNDHPHSGLHHHEALYEEMAKALNHDTSDRAPIAFDPTNKRLLDAWLTILHRSLERQACDFWWIDWQQGSTSRVPGLDPLWLLNHFHFLDNANKVGGSPLIFSRYAGPGSHRYPVGFSGDSFATWASLQFQPEFTATASNIGYGWWSHDIGGHMHGYRDDELTTRWVQFGAFSPILRLHSSDSQWASKEPCLYREEYAKVMTSALQLRHRLVPYIFTMNVVGAVSDEPLIQPMYWKYPARDEAYEFPNQYSFGTALVVAPVVTACSKVTGLASVKVWIPPQRHVDIFTGWVYDGDREISMHRSISNIPVLAAQGSIIPLDLTLAPSNGCFNPEGYEVYIVVGQNGHFVIIEDPRDDVDNPQKLDGPDRQIKIEFDQLAGRVKVESGGKWWKFRFVAVSRVPYGVRVLFNGAKQADATFNLEDTTGPPGLVVEVPPQPVDGTIIVDLGLNPQLDCIDPVETISNMLLDWQIDFALKEKLWKIVTSGQNESIKLGRLLTLGIEKALIGPIVEVLCSDSRTATGDTAFESIVAEEV</sequence>
<dbReference type="GO" id="GO:0004558">
    <property type="term" value="F:alpha-1,4-glucosidase activity"/>
    <property type="evidence" value="ECO:0007669"/>
    <property type="project" value="UniProtKB-EC"/>
</dbReference>
<protein>
    <recommendedName>
        <fullName evidence="3">alpha-glucosidase</fullName>
        <ecNumber evidence="3">3.2.1.20</ecNumber>
    </recommendedName>
</protein>